<dbReference type="AlphaFoldDB" id="A0A1I7I436"/>
<accession>A0A1I7I436</accession>
<dbReference type="Proteomes" id="UP000182649">
    <property type="component" value="Unassembled WGS sequence"/>
</dbReference>
<proteinExistence type="predicted"/>
<dbReference type="RefSeq" id="WP_074975388.1">
    <property type="nucleotide sequence ID" value="NZ_FPBZ01000014.1"/>
</dbReference>
<organism evidence="1 2">
    <name type="scientific">Nitrosospira multiformis</name>
    <dbReference type="NCBI Taxonomy" id="1231"/>
    <lineage>
        <taxon>Bacteria</taxon>
        <taxon>Pseudomonadati</taxon>
        <taxon>Pseudomonadota</taxon>
        <taxon>Betaproteobacteria</taxon>
        <taxon>Nitrosomonadales</taxon>
        <taxon>Nitrosomonadaceae</taxon>
        <taxon>Nitrosospira</taxon>
    </lineage>
</organism>
<dbReference type="EMBL" id="FPBZ01000014">
    <property type="protein sequence ID" value="SFU67687.1"/>
    <property type="molecule type" value="Genomic_DNA"/>
</dbReference>
<evidence type="ECO:0000313" key="2">
    <source>
        <dbReference type="Proteomes" id="UP000182649"/>
    </source>
</evidence>
<reference evidence="1 2" key="1">
    <citation type="submission" date="2016-10" db="EMBL/GenBank/DDBJ databases">
        <authorList>
            <person name="de Groot N.N."/>
        </authorList>
    </citation>
    <scope>NUCLEOTIDE SEQUENCE [LARGE SCALE GENOMIC DNA]</scope>
    <source>
        <strain evidence="1 2">Nl14</strain>
    </source>
</reference>
<protein>
    <submittedName>
        <fullName evidence="1">Uncharacterized protein</fullName>
    </submittedName>
</protein>
<evidence type="ECO:0000313" key="1">
    <source>
        <dbReference type="EMBL" id="SFU67687.1"/>
    </source>
</evidence>
<gene>
    <name evidence="1" type="ORF">SAMN05216417_11432</name>
</gene>
<name>A0A1I7I436_9PROT</name>
<sequence>MIKELLGLAVARQVLTAPPPSRGTIIFQKLFWTGLSVWLGYHLISGFMDKSRIANEEKAANARCVELSKIIVNSNHNNSGHIKIITVDEVGSIEKQQPYTLSLPGSITRTCKANIYSANSAIIPIQIYESNEDSGKQHVAFETVDMINRAKDRQSADEAAKQEVLRIKEEEERKHLIEKYGSVEEGKIHLLKEKITEYTNAGKDVTELNSEFVYWTKEFNKKFPQGFEQQQ</sequence>